<protein>
    <submittedName>
        <fullName evidence="1">Uncharacterized protein</fullName>
    </submittedName>
</protein>
<dbReference type="InterPro" id="IPR002328">
    <property type="entry name" value="ADH_Zn_CS"/>
</dbReference>
<evidence type="ECO:0000313" key="2">
    <source>
        <dbReference type="Proteomes" id="UP001497444"/>
    </source>
</evidence>
<dbReference type="PANTHER" id="PTHR43880">
    <property type="entry name" value="ALCOHOL DEHYDROGENASE"/>
    <property type="match status" value="1"/>
</dbReference>
<dbReference type="Pfam" id="PF00107">
    <property type="entry name" value="ADH_zinc_N"/>
    <property type="match status" value="1"/>
</dbReference>
<dbReference type="Proteomes" id="UP001497444">
    <property type="component" value="Chromosome 1"/>
</dbReference>
<dbReference type="PANTHER" id="PTHR43880:SF56">
    <property type="entry name" value="ALCOHOL DEHYDROGENASE-LIKE 4"/>
    <property type="match status" value="1"/>
</dbReference>
<dbReference type="EMBL" id="OZ020096">
    <property type="protein sequence ID" value="CAK9256144.1"/>
    <property type="molecule type" value="Genomic_DNA"/>
</dbReference>
<dbReference type="InterPro" id="IPR013149">
    <property type="entry name" value="ADH-like_C"/>
</dbReference>
<name>A0ABP0VNV1_9BRYO</name>
<dbReference type="PROSITE" id="PS00059">
    <property type="entry name" value="ADH_ZINC"/>
    <property type="match status" value="1"/>
</dbReference>
<evidence type="ECO:0000313" key="1">
    <source>
        <dbReference type="EMBL" id="CAK9256144.1"/>
    </source>
</evidence>
<accession>A0ABP0VNV1</accession>
<dbReference type="Pfam" id="PF08240">
    <property type="entry name" value="ADH_N"/>
    <property type="match status" value="1"/>
</dbReference>
<dbReference type="SUPFAM" id="SSF50129">
    <property type="entry name" value="GroES-like"/>
    <property type="match status" value="1"/>
</dbReference>
<dbReference type="InterPro" id="IPR013154">
    <property type="entry name" value="ADH-like_N"/>
</dbReference>
<dbReference type="Gene3D" id="3.40.50.720">
    <property type="entry name" value="NAD(P)-binding Rossmann-like Domain"/>
    <property type="match status" value="1"/>
</dbReference>
<organism evidence="1 2">
    <name type="scientific">Sphagnum jensenii</name>
    <dbReference type="NCBI Taxonomy" id="128206"/>
    <lineage>
        <taxon>Eukaryota</taxon>
        <taxon>Viridiplantae</taxon>
        <taxon>Streptophyta</taxon>
        <taxon>Embryophyta</taxon>
        <taxon>Bryophyta</taxon>
        <taxon>Sphagnophytina</taxon>
        <taxon>Sphagnopsida</taxon>
        <taxon>Sphagnales</taxon>
        <taxon>Sphagnaceae</taxon>
        <taxon>Sphagnum</taxon>
    </lineage>
</organism>
<dbReference type="Gene3D" id="3.90.180.10">
    <property type="entry name" value="Medium-chain alcohol dehydrogenases, catalytic domain"/>
    <property type="match status" value="1"/>
</dbReference>
<proteinExistence type="predicted"/>
<keyword evidence="2" id="KW-1185">Reference proteome</keyword>
<gene>
    <name evidence="1" type="ORF">CSSPJE1EN1_LOCUS1622</name>
</gene>
<dbReference type="InterPro" id="IPR011032">
    <property type="entry name" value="GroES-like_sf"/>
</dbReference>
<dbReference type="SUPFAM" id="SSF51735">
    <property type="entry name" value="NAD(P)-binding Rossmann-fold domains"/>
    <property type="match status" value="1"/>
</dbReference>
<sequence>MQRRSNMVDTIGKVITCKAAVAWEAKGELVVQEVQLAPPQPMEVRIKVISTSICGSDILMWSSKVCGSSFPRIFGHEAAGIVESVGEGVIDLEPGDHVIPVFTGECRACKFCKSPKTNYCANSYVNAFETGMKYDGTSRFSIDGKPIAMYLGSTFSEYTVVEYARVAKINPSAPLDKVCVLSCGVPTGLGAVWNVAKMEAGSVVAIFGLGTVGLAVADGAKVAGASRIIGVEKSPSKSELSKKFGVTDFINPADCEKPLPEVIKEMTDGGVDYAFECTGCEGMITTAFESCQNGWGTTVATSVLRENASILPSHLLNGRTLKGTMYGGFKTRSDLPELVERYLRKEILVDEFITEDLPFLEINKAFQLLLSGQGLRTALHF</sequence>
<dbReference type="InterPro" id="IPR036291">
    <property type="entry name" value="NAD(P)-bd_dom_sf"/>
</dbReference>
<reference evidence="1 2" key="1">
    <citation type="submission" date="2024-02" db="EMBL/GenBank/DDBJ databases">
        <authorList>
            <consortium name="ELIXIR-Norway"/>
            <consortium name="Elixir Norway"/>
        </authorList>
    </citation>
    <scope>NUCLEOTIDE SEQUENCE [LARGE SCALE GENOMIC DNA]</scope>
</reference>